<dbReference type="EMBL" id="BMXL01000001">
    <property type="protein sequence ID" value="GHD15718.1"/>
    <property type="molecule type" value="Genomic_DNA"/>
</dbReference>
<sequence length="243" mass="26012">MLRLREAYGAAHVHVGAAGGIGSPEAAAAAFLLGAEFLVTGSINQCTPEAATSGAVKDLLQGLAPHDVDPAPAPDLFEWGVRANVVKRGVFLPAGAARLQELWRAHESPSALDPAVREEVESRILRCPVEEAAAGAAARLRALSPESAVGEHDPKHRLALALRSYLETGFESAVRGEVERRVDHLVFCGSAMGACNSWLAGTDLAPWQRRHVADLTERLLAKAGELLARYTERLDRSRRAVHL</sequence>
<evidence type="ECO:0000313" key="2">
    <source>
        <dbReference type="EMBL" id="GHD15718.1"/>
    </source>
</evidence>
<keyword evidence="3" id="KW-1185">Reference proteome</keyword>
<organism evidence="2 3">
    <name type="scientific">Nocardiopsis kunsanensis</name>
    <dbReference type="NCBI Taxonomy" id="141693"/>
    <lineage>
        <taxon>Bacteria</taxon>
        <taxon>Bacillati</taxon>
        <taxon>Actinomycetota</taxon>
        <taxon>Actinomycetes</taxon>
        <taxon>Streptosporangiales</taxon>
        <taxon>Nocardiopsidaceae</taxon>
        <taxon>Nocardiopsis</taxon>
    </lineage>
</organism>
<evidence type="ECO:0000259" key="1">
    <source>
        <dbReference type="Pfam" id="PF21607"/>
    </source>
</evidence>
<proteinExistence type="predicted"/>
<dbReference type="Gene3D" id="3.20.20.70">
    <property type="entry name" value="Aldolase class I"/>
    <property type="match status" value="1"/>
</dbReference>
<dbReference type="InterPro" id="IPR013785">
    <property type="entry name" value="Aldolase_TIM"/>
</dbReference>
<reference evidence="2 3" key="1">
    <citation type="journal article" date="2014" name="Int. J. Syst. Evol. Microbiol.">
        <title>Complete genome sequence of Corynebacterium casei LMG S-19264T (=DSM 44701T), isolated from a smear-ripened cheese.</title>
        <authorList>
            <consortium name="US DOE Joint Genome Institute (JGI-PGF)"/>
            <person name="Walter F."/>
            <person name="Albersmeier A."/>
            <person name="Kalinowski J."/>
            <person name="Ruckert C."/>
        </authorList>
    </citation>
    <scope>NUCLEOTIDE SEQUENCE [LARGE SCALE GENOMIC DNA]</scope>
    <source>
        <strain evidence="2 3">KCTC 19473</strain>
    </source>
</reference>
<dbReference type="InterPro" id="IPR049489">
    <property type="entry name" value="FabD-like_helical_ins"/>
</dbReference>
<gene>
    <name evidence="2" type="ORF">GCM10007147_03400</name>
</gene>
<dbReference type="PANTHER" id="PTHR32332:SF20">
    <property type="entry name" value="2-NITROPROPANE DIOXYGENASE-LIKE PROTEIN"/>
    <property type="match status" value="1"/>
</dbReference>
<feature type="domain" description="[Acyl-carrier-protein] S-malonyltransferase-like inserted helical" evidence="1">
    <location>
        <begin position="106"/>
        <end position="183"/>
    </location>
</feature>
<protein>
    <recommendedName>
        <fullName evidence="1">[Acyl-carrier-protein] S-malonyltransferase-like inserted helical domain-containing protein</fullName>
    </recommendedName>
</protein>
<dbReference type="RefSeq" id="WP_017578087.1">
    <property type="nucleotide sequence ID" value="NZ_BMXL01000001.1"/>
</dbReference>
<evidence type="ECO:0000313" key="3">
    <source>
        <dbReference type="Proteomes" id="UP000654947"/>
    </source>
</evidence>
<dbReference type="SUPFAM" id="SSF51412">
    <property type="entry name" value="Inosine monophosphate dehydrogenase (IMPDH)"/>
    <property type="match status" value="1"/>
</dbReference>
<accession>A0A918X6Q1</accession>
<name>A0A918X6Q1_9ACTN</name>
<dbReference type="AlphaFoldDB" id="A0A918X6Q1"/>
<dbReference type="PANTHER" id="PTHR32332">
    <property type="entry name" value="2-NITROPROPANE DIOXYGENASE"/>
    <property type="match status" value="1"/>
</dbReference>
<dbReference type="Pfam" id="PF21607">
    <property type="entry name" value="FabD_helical_ins"/>
    <property type="match status" value="1"/>
</dbReference>
<dbReference type="Proteomes" id="UP000654947">
    <property type="component" value="Unassembled WGS sequence"/>
</dbReference>
<comment type="caution">
    <text evidence="2">The sequence shown here is derived from an EMBL/GenBank/DDBJ whole genome shotgun (WGS) entry which is preliminary data.</text>
</comment>